<feature type="coiled-coil region" evidence="1">
    <location>
        <begin position="223"/>
        <end position="257"/>
    </location>
</feature>
<dbReference type="PANTHER" id="PTHR14845:SF0">
    <property type="entry name" value="DUF4515 DOMAIN-CONTAINING PROTEIN"/>
    <property type="match status" value="1"/>
</dbReference>
<accession>A0A814Y011</accession>
<protein>
    <submittedName>
        <fullName evidence="2">Uncharacterized protein</fullName>
    </submittedName>
</protein>
<reference evidence="2" key="1">
    <citation type="submission" date="2021-02" db="EMBL/GenBank/DDBJ databases">
        <authorList>
            <person name="Nowell W R."/>
        </authorList>
    </citation>
    <scope>NUCLEOTIDE SEQUENCE</scope>
</reference>
<comment type="caution">
    <text evidence="2">The sequence shown here is derived from an EMBL/GenBank/DDBJ whole genome shotgun (WGS) entry which is preliminary data.</text>
</comment>
<keyword evidence="1" id="KW-0175">Coiled coil</keyword>
<dbReference type="OrthoDB" id="2129492at2759"/>
<evidence type="ECO:0000313" key="3">
    <source>
        <dbReference type="Proteomes" id="UP000663832"/>
    </source>
</evidence>
<sequence length="290" mass="34815">MPPKGKKEKVKKKKSIEKHEVLEPSEREIALRAKLENKVKQLAEIKMRVHTTEQENIWLNKEADRLQIEMEYTRFMSKKANLRQTQMITLGDYHRQEIEDINRDIKNMTKEYKQKKKGISAISCLMKEYQLELIRKSQLLLEAKHELKTMDGYRIIREQQSDEIKRLEEEIKLIRSKHVHEIAHMKSTYEKEIRQQRRSTDIKIAEIQRRANQDVEETLHARIISIAKENAELEDKIENIIQRKQKLHQLKQHLEDEQIHLIRHLKFVTDLRKINLNTASFNITNNSIQY</sequence>
<gene>
    <name evidence="2" type="ORF">QVE165_LOCUS26994</name>
</gene>
<keyword evidence="3" id="KW-1185">Reference proteome</keyword>
<dbReference type="AlphaFoldDB" id="A0A814Y011"/>
<evidence type="ECO:0000313" key="2">
    <source>
        <dbReference type="EMBL" id="CAF1222774.1"/>
    </source>
</evidence>
<proteinExistence type="predicted"/>
<evidence type="ECO:0000256" key="1">
    <source>
        <dbReference type="SAM" id="Coils"/>
    </source>
</evidence>
<dbReference type="Proteomes" id="UP000663832">
    <property type="component" value="Unassembled WGS sequence"/>
</dbReference>
<name>A0A814Y011_9BILA</name>
<feature type="coiled-coil region" evidence="1">
    <location>
        <begin position="150"/>
        <end position="177"/>
    </location>
</feature>
<dbReference type="PANTHER" id="PTHR14845">
    <property type="entry name" value="COILED-COIL DOMAIN-CONTAINING 166"/>
    <property type="match status" value="1"/>
</dbReference>
<dbReference type="EMBL" id="CAJNOM010000203">
    <property type="protein sequence ID" value="CAF1222774.1"/>
    <property type="molecule type" value="Genomic_DNA"/>
</dbReference>
<organism evidence="2 3">
    <name type="scientific">Adineta steineri</name>
    <dbReference type="NCBI Taxonomy" id="433720"/>
    <lineage>
        <taxon>Eukaryota</taxon>
        <taxon>Metazoa</taxon>
        <taxon>Spiralia</taxon>
        <taxon>Gnathifera</taxon>
        <taxon>Rotifera</taxon>
        <taxon>Eurotatoria</taxon>
        <taxon>Bdelloidea</taxon>
        <taxon>Adinetida</taxon>
        <taxon>Adinetidae</taxon>
        <taxon>Adineta</taxon>
    </lineage>
</organism>